<proteinExistence type="predicted"/>
<evidence type="ECO:0000313" key="2">
    <source>
        <dbReference type="Proteomes" id="UP000429954"/>
    </source>
</evidence>
<protein>
    <submittedName>
        <fullName evidence="1">Head-tail joining protein</fullName>
    </submittedName>
</protein>
<dbReference type="Proteomes" id="UP000429954">
    <property type="component" value="Segment"/>
</dbReference>
<accession>A0A5S9MM06</accession>
<name>A0A5S9MM06_9CAUD</name>
<evidence type="ECO:0000313" key="1">
    <source>
        <dbReference type="EMBL" id="BBQ04288.1"/>
    </source>
</evidence>
<dbReference type="EMBL" id="LC513943">
    <property type="protein sequence ID" value="BBQ04288.1"/>
    <property type="molecule type" value="Genomic_DNA"/>
</dbReference>
<organism evidence="1 2">
    <name type="scientific">Enterococcus phage vB_EfaS-DELF1</name>
    <dbReference type="NCBI Taxonomy" id="2683673"/>
    <lineage>
        <taxon>Viruses</taxon>
        <taxon>Duplodnaviria</taxon>
        <taxon>Heunggongvirae</taxon>
        <taxon>Uroviricota</taxon>
        <taxon>Caudoviricetes</taxon>
        <taxon>Delfunavirus</taxon>
        <taxon>Delfunavirus delf1</taxon>
    </lineage>
</organism>
<keyword evidence="2" id="KW-1185">Reference proteome</keyword>
<sequence length="136" mass="16070">MAKKNYVDFSQAYKAIGKTKKQFEKAEVEALTKAGEFAAKELEKNTPYWDGKKYARNKWRQYDKKHARDNIVFSKPTKSNPLVEVGFNSDVSWRMHFVEYGTIKQQPQPFMKQTMKDVEKQVATIIQNEMRRRLTQ</sequence>
<reference evidence="1 2" key="1">
    <citation type="submission" date="2019-12" db="EMBL/GenBank/DDBJ databases">
        <title>Analysis of Enterococcus faecalis vB_EfaS-DELF1.</title>
        <authorList>
            <person name="Delfan A.S."/>
            <person name="Bouzari M."/>
            <person name="Wang R."/>
        </authorList>
    </citation>
    <scope>NUCLEOTIDE SEQUENCE [LARGE SCALE GENOMIC DNA]</scope>
</reference>
<dbReference type="Pfam" id="PF04883">
    <property type="entry name" value="HK97-gp10_like"/>
    <property type="match status" value="1"/>
</dbReference>
<dbReference type="NCBIfam" id="TIGR01725">
    <property type="entry name" value="phge_HK97_gp10"/>
    <property type="match status" value="1"/>
</dbReference>
<dbReference type="InterPro" id="IPR010064">
    <property type="entry name" value="HK97-gp10_tail"/>
</dbReference>